<dbReference type="RefSeq" id="WP_014828821.1">
    <property type="nucleotide sequence ID" value="NC_018068.1"/>
</dbReference>
<keyword evidence="2" id="KW-1185">Reference proteome</keyword>
<dbReference type="GO" id="GO:0015074">
    <property type="term" value="P:DNA integration"/>
    <property type="evidence" value="ECO:0007669"/>
    <property type="project" value="InterPro"/>
</dbReference>
<protein>
    <recommendedName>
        <fullName evidence="3">Phage integrase family protein</fullName>
    </recommendedName>
</protein>
<dbReference type="GO" id="GO:0006310">
    <property type="term" value="P:DNA recombination"/>
    <property type="evidence" value="ECO:0007669"/>
    <property type="project" value="InterPro"/>
</dbReference>
<proteinExistence type="predicted"/>
<dbReference type="OrthoDB" id="2745951at2"/>
<dbReference type="HOGENOM" id="CLU_395221_0_0_9"/>
<evidence type="ECO:0000313" key="1">
    <source>
        <dbReference type="EMBL" id="AFM42834.1"/>
    </source>
</evidence>
<gene>
    <name evidence="1" type="ordered locus">Desaci_3966</name>
</gene>
<organism evidence="1 2">
    <name type="scientific">Desulfosporosinus acidiphilus (strain DSM 22704 / JCM 16185 / SJ4)</name>
    <dbReference type="NCBI Taxonomy" id="646529"/>
    <lineage>
        <taxon>Bacteria</taxon>
        <taxon>Bacillati</taxon>
        <taxon>Bacillota</taxon>
        <taxon>Clostridia</taxon>
        <taxon>Eubacteriales</taxon>
        <taxon>Desulfitobacteriaceae</taxon>
        <taxon>Desulfosporosinus</taxon>
    </lineage>
</organism>
<reference evidence="1 2" key="1">
    <citation type="journal article" date="2012" name="J. Bacteriol.">
        <title>Complete genome sequences of Desulfosporosinus orientis DSM765T, Desulfosporosinus youngiae DSM17734T, Desulfosporosinus meridiei DSM13257T, and Desulfosporosinus acidiphilus DSM22704T.</title>
        <authorList>
            <person name="Pester M."/>
            <person name="Brambilla E."/>
            <person name="Alazard D."/>
            <person name="Rattei T."/>
            <person name="Weinmaier T."/>
            <person name="Han J."/>
            <person name="Lucas S."/>
            <person name="Lapidus A."/>
            <person name="Cheng J.F."/>
            <person name="Goodwin L."/>
            <person name="Pitluck S."/>
            <person name="Peters L."/>
            <person name="Ovchinnikova G."/>
            <person name="Teshima H."/>
            <person name="Detter J.C."/>
            <person name="Han C.S."/>
            <person name="Tapia R."/>
            <person name="Land M.L."/>
            <person name="Hauser L."/>
            <person name="Kyrpides N.C."/>
            <person name="Ivanova N.N."/>
            <person name="Pagani I."/>
            <person name="Huntmann M."/>
            <person name="Wei C.L."/>
            <person name="Davenport K.W."/>
            <person name="Daligault H."/>
            <person name="Chain P.S."/>
            <person name="Chen A."/>
            <person name="Mavromatis K."/>
            <person name="Markowitz V."/>
            <person name="Szeto E."/>
            <person name="Mikhailova N."/>
            <person name="Pati A."/>
            <person name="Wagner M."/>
            <person name="Woyke T."/>
            <person name="Ollivier B."/>
            <person name="Klenk H.P."/>
            <person name="Spring S."/>
            <person name="Loy A."/>
        </authorList>
    </citation>
    <scope>NUCLEOTIDE SEQUENCE [LARGE SCALE GENOMIC DNA]</scope>
    <source>
        <strain evidence="2">DSM 22704 / JCM 16185 / SJ4</strain>
    </source>
</reference>
<dbReference type="AlphaFoldDB" id="I4DAL0"/>
<dbReference type="EMBL" id="CP003639">
    <property type="protein sequence ID" value="AFM42834.1"/>
    <property type="molecule type" value="Genomic_DNA"/>
</dbReference>
<dbReference type="InterPro" id="IPR013762">
    <property type="entry name" value="Integrase-like_cat_sf"/>
</dbReference>
<sequence length="697" mass="81535">MLISDKHHTRHISKDRISQYIEFALSNKYSTDSREIDPMHVLEWVAEVVKNEDSSLYESCHFKATYYFLIKESKYPMALFLKLLHIRILLDRCKVVDTKVFSYLFEIFLKASKQYATDPKSREILNELPDEIPEDRDKFKGWFLTITNRSFRISSIIDLYIWIVEQGLTINFNNQKNLVDVLNDYLKFLKANYTHSKYKKMRIYIVYLVTFLQGVKEKVELLNNDTQVIITKFANYKTAGIPIFFESQKISDSKWKPTNSIHGQKILKTFITKVIKSRGCTEIGISEFSVFSLTLTDYLGVKVSRNESHTLRQFIPWLLENHTIEECDRAQLMHLYKRMPKAATSTFIAGDGNFISRRDFIVIITTAFRTCQKKTKLKFVIYLCLVGFLALRLSEAVQIQIGDFELDERGLLRDVGNGFGTLVLPAFKSKGGYSPSFKPYNIAVVPKLRDIINMYLETDFMKFHTPETYLLRPNAVREYDPLFDKVPNHIKNALEYALWLDKARDCGEAIALDMFRRTKNQMETKIIGNLSSHDLRRSINDWIKKTPINLPADIVNRIAEIHLRHKSRGSVNQIHYTSKPTLIQYIECINNALNFPWDLNSLQIWEAKRMITEPISPYESENLYPSIPLETEETIFESIPEFIPQTIISPREKRSRDLEIGIEEIERLLKRDSTKNKIMLQSKLREMTKELINIRRV</sequence>
<dbReference type="GO" id="GO:0003677">
    <property type="term" value="F:DNA binding"/>
    <property type="evidence" value="ECO:0007669"/>
    <property type="project" value="InterPro"/>
</dbReference>
<dbReference type="KEGG" id="dai:Desaci_3966"/>
<evidence type="ECO:0000313" key="2">
    <source>
        <dbReference type="Proteomes" id="UP000002892"/>
    </source>
</evidence>
<dbReference type="Gene3D" id="1.10.443.10">
    <property type="entry name" value="Intergrase catalytic core"/>
    <property type="match status" value="1"/>
</dbReference>
<dbReference type="Proteomes" id="UP000002892">
    <property type="component" value="Chromosome"/>
</dbReference>
<name>I4DAL0_DESAJ</name>
<evidence type="ECO:0008006" key="3">
    <source>
        <dbReference type="Google" id="ProtNLM"/>
    </source>
</evidence>
<accession>I4DAL0</accession>